<dbReference type="RefSeq" id="WP_338752282.1">
    <property type="nucleotide sequence ID" value="NZ_CP147404.1"/>
</dbReference>
<gene>
    <name evidence="1" type="ORF">WDJ61_18025</name>
</gene>
<evidence type="ECO:0000313" key="1">
    <source>
        <dbReference type="EMBL" id="WXB93094.1"/>
    </source>
</evidence>
<evidence type="ECO:0008006" key="3">
    <source>
        <dbReference type="Google" id="ProtNLM"/>
    </source>
</evidence>
<keyword evidence="2" id="KW-1185">Reference proteome</keyword>
<dbReference type="Proteomes" id="UP001387364">
    <property type="component" value="Chromosome"/>
</dbReference>
<accession>A0ABZ2N6C7</accession>
<organism evidence="1 2">
    <name type="scientific">Bacillus kandeliae</name>
    <dbReference type="NCBI Taxonomy" id="3129297"/>
    <lineage>
        <taxon>Bacteria</taxon>
        <taxon>Bacillati</taxon>
        <taxon>Bacillota</taxon>
        <taxon>Bacilli</taxon>
        <taxon>Bacillales</taxon>
        <taxon>Bacillaceae</taxon>
        <taxon>Bacillus</taxon>
    </lineage>
</organism>
<reference evidence="1 2" key="1">
    <citation type="submission" date="2024-02" db="EMBL/GenBank/DDBJ databases">
        <title>Seven novel Bacillus-like species.</title>
        <authorList>
            <person name="Liu G."/>
        </authorList>
    </citation>
    <scope>NUCLEOTIDE SEQUENCE [LARGE SCALE GENOMIC DNA]</scope>
    <source>
        <strain evidence="1 2">FJAT-52991</strain>
    </source>
</reference>
<sequence length="79" mass="9065">MKEHNEEVISHLRQALLHLDYALQSTMDAIVNNPQSKKTLGKVWEDFLGTFFGKVRSKGKEHNINLLGLISFPKLRKFG</sequence>
<name>A0ABZ2N6C7_9BACI</name>
<proteinExistence type="predicted"/>
<evidence type="ECO:0000313" key="2">
    <source>
        <dbReference type="Proteomes" id="UP001387364"/>
    </source>
</evidence>
<dbReference type="EMBL" id="CP147404">
    <property type="protein sequence ID" value="WXB93094.1"/>
    <property type="molecule type" value="Genomic_DNA"/>
</dbReference>
<protein>
    <recommendedName>
        <fullName evidence="3">Transposase</fullName>
    </recommendedName>
</protein>